<evidence type="ECO:0000256" key="6">
    <source>
        <dbReference type="ARBA" id="ARBA00022840"/>
    </source>
</evidence>
<dbReference type="InterPro" id="IPR013563">
    <property type="entry name" value="Oligopep_ABC_C"/>
</dbReference>
<proteinExistence type="inferred from homology"/>
<dbReference type="InterPro" id="IPR003593">
    <property type="entry name" value="AAA+_ATPase"/>
</dbReference>
<dbReference type="GO" id="GO:0005886">
    <property type="term" value="C:plasma membrane"/>
    <property type="evidence" value="ECO:0007669"/>
    <property type="project" value="UniProtKB-SubCell"/>
</dbReference>
<dbReference type="InterPro" id="IPR027417">
    <property type="entry name" value="P-loop_NTPase"/>
</dbReference>
<evidence type="ECO:0000313" key="10">
    <source>
        <dbReference type="Proteomes" id="UP000761264"/>
    </source>
</evidence>
<dbReference type="SMART" id="SM00382">
    <property type="entry name" value="AAA"/>
    <property type="match status" value="1"/>
</dbReference>
<dbReference type="FunFam" id="3.40.50.300:FF:000016">
    <property type="entry name" value="Oligopeptide ABC transporter ATP-binding component"/>
    <property type="match status" value="1"/>
</dbReference>
<dbReference type="EMBL" id="JAAQPH010000014">
    <property type="protein sequence ID" value="NIA70435.1"/>
    <property type="molecule type" value="Genomic_DNA"/>
</dbReference>
<protein>
    <submittedName>
        <fullName evidence="9">ABC transporter ATP-binding protein</fullName>
    </submittedName>
</protein>
<evidence type="ECO:0000256" key="5">
    <source>
        <dbReference type="ARBA" id="ARBA00022741"/>
    </source>
</evidence>
<evidence type="ECO:0000259" key="8">
    <source>
        <dbReference type="PROSITE" id="PS50893"/>
    </source>
</evidence>
<comment type="subcellular location">
    <subcellularLocation>
        <location evidence="1">Cell inner membrane</location>
        <topology evidence="1">Peripheral membrane protein</topology>
    </subcellularLocation>
</comment>
<dbReference type="InterPro" id="IPR003439">
    <property type="entry name" value="ABC_transporter-like_ATP-bd"/>
</dbReference>
<accession>A0A967EZU9</accession>
<dbReference type="PANTHER" id="PTHR43297">
    <property type="entry name" value="OLIGOPEPTIDE TRANSPORT ATP-BINDING PROTEIN APPD"/>
    <property type="match status" value="1"/>
</dbReference>
<dbReference type="RefSeq" id="WP_167227047.1">
    <property type="nucleotide sequence ID" value="NZ_JAAQPH010000014.1"/>
</dbReference>
<dbReference type="Pfam" id="PF00005">
    <property type="entry name" value="ABC_tran"/>
    <property type="match status" value="1"/>
</dbReference>
<evidence type="ECO:0000256" key="4">
    <source>
        <dbReference type="ARBA" id="ARBA00022475"/>
    </source>
</evidence>
<dbReference type="GO" id="GO:0055085">
    <property type="term" value="P:transmembrane transport"/>
    <property type="evidence" value="ECO:0007669"/>
    <property type="project" value="UniProtKB-ARBA"/>
</dbReference>
<evidence type="ECO:0000256" key="2">
    <source>
        <dbReference type="ARBA" id="ARBA00005417"/>
    </source>
</evidence>
<dbReference type="Gene3D" id="3.40.50.300">
    <property type="entry name" value="P-loop containing nucleotide triphosphate hydrolases"/>
    <property type="match status" value="1"/>
</dbReference>
<dbReference type="Proteomes" id="UP000761264">
    <property type="component" value="Unassembled WGS sequence"/>
</dbReference>
<name>A0A967EZU9_9PROT</name>
<dbReference type="GO" id="GO:0015833">
    <property type="term" value="P:peptide transport"/>
    <property type="evidence" value="ECO:0007669"/>
    <property type="project" value="InterPro"/>
</dbReference>
<comment type="caution">
    <text evidence="9">The sequence shown here is derived from an EMBL/GenBank/DDBJ whole genome shotgun (WGS) entry which is preliminary data.</text>
</comment>
<dbReference type="PANTHER" id="PTHR43297:SF2">
    <property type="entry name" value="DIPEPTIDE TRANSPORT ATP-BINDING PROTEIN DPPD"/>
    <property type="match status" value="1"/>
</dbReference>
<evidence type="ECO:0000313" key="9">
    <source>
        <dbReference type="EMBL" id="NIA70435.1"/>
    </source>
</evidence>
<dbReference type="InterPro" id="IPR017871">
    <property type="entry name" value="ABC_transporter-like_CS"/>
</dbReference>
<dbReference type="PROSITE" id="PS50893">
    <property type="entry name" value="ABC_TRANSPORTER_2"/>
    <property type="match status" value="1"/>
</dbReference>
<keyword evidence="7" id="KW-0472">Membrane</keyword>
<dbReference type="PROSITE" id="PS00211">
    <property type="entry name" value="ABC_TRANSPORTER_1"/>
    <property type="match status" value="1"/>
</dbReference>
<keyword evidence="6 9" id="KW-0067">ATP-binding</keyword>
<dbReference type="CDD" id="cd03257">
    <property type="entry name" value="ABC_NikE_OppD_transporters"/>
    <property type="match status" value="1"/>
</dbReference>
<evidence type="ECO:0000256" key="3">
    <source>
        <dbReference type="ARBA" id="ARBA00022448"/>
    </source>
</evidence>
<dbReference type="SUPFAM" id="SSF52540">
    <property type="entry name" value="P-loop containing nucleoside triphosphate hydrolases"/>
    <property type="match status" value="1"/>
</dbReference>
<organism evidence="9 10">
    <name type="scientific">Pelagibius litoralis</name>
    <dbReference type="NCBI Taxonomy" id="374515"/>
    <lineage>
        <taxon>Bacteria</taxon>
        <taxon>Pseudomonadati</taxon>
        <taxon>Pseudomonadota</taxon>
        <taxon>Alphaproteobacteria</taxon>
        <taxon>Rhodospirillales</taxon>
        <taxon>Rhodovibrionaceae</taxon>
        <taxon>Pelagibius</taxon>
    </lineage>
</organism>
<reference evidence="9" key="1">
    <citation type="submission" date="2020-03" db="EMBL/GenBank/DDBJ databases">
        <title>Genome of Pelagibius litoralis DSM 21314T.</title>
        <authorList>
            <person name="Wang G."/>
        </authorList>
    </citation>
    <scope>NUCLEOTIDE SEQUENCE</scope>
    <source>
        <strain evidence="9">DSM 21314</strain>
    </source>
</reference>
<keyword evidence="10" id="KW-1185">Reference proteome</keyword>
<sequence length="330" mass="35212">MSDPVLEISGLEVTFPGLVRSTTILRSIDMRIDAGDVLGLVGESGCGKSMTALACLGMVPAPGSVSGGIKVDGYEVVGRSDAELGAVRGSKAAMIFQNPMRSLNPFFSVGRQMTEIIRLHRSCDKADAYMIAMEELTSVHMPDPDFALSKYPHQLSGGQIQRVMIALALACRPKLLIADEPTTALDVTVQAQIISLLRELADKTGLTILFITHDLGVVSQLCNRVAVMYAGRIVETGSVEDVIDNPRHPYAAKLMNTVPTIGHGLRDLDSIPGQVPDPAFPPPGCAFHDRCALAIELCSQTIPRTKVMAGAHEVACHRAGDIRDAAKVTS</sequence>
<keyword evidence="5" id="KW-0547">Nucleotide-binding</keyword>
<dbReference type="GO" id="GO:0005524">
    <property type="term" value="F:ATP binding"/>
    <property type="evidence" value="ECO:0007669"/>
    <property type="project" value="UniProtKB-KW"/>
</dbReference>
<comment type="similarity">
    <text evidence="2">Belongs to the ABC transporter superfamily.</text>
</comment>
<keyword evidence="3" id="KW-0813">Transport</keyword>
<evidence type="ECO:0000256" key="1">
    <source>
        <dbReference type="ARBA" id="ARBA00004417"/>
    </source>
</evidence>
<feature type="domain" description="ABC transporter" evidence="8">
    <location>
        <begin position="8"/>
        <end position="255"/>
    </location>
</feature>
<gene>
    <name evidence="9" type="ORF">HBA54_17690</name>
</gene>
<dbReference type="Pfam" id="PF08352">
    <property type="entry name" value="oligo_HPY"/>
    <property type="match status" value="1"/>
</dbReference>
<keyword evidence="4" id="KW-1003">Cell membrane</keyword>
<dbReference type="GO" id="GO:0016887">
    <property type="term" value="F:ATP hydrolysis activity"/>
    <property type="evidence" value="ECO:0007669"/>
    <property type="project" value="InterPro"/>
</dbReference>
<evidence type="ECO:0000256" key="7">
    <source>
        <dbReference type="ARBA" id="ARBA00023136"/>
    </source>
</evidence>
<dbReference type="NCBIfam" id="TIGR01727">
    <property type="entry name" value="oligo_HPY"/>
    <property type="match status" value="1"/>
</dbReference>
<dbReference type="InterPro" id="IPR050388">
    <property type="entry name" value="ABC_Ni/Peptide_Import"/>
</dbReference>
<dbReference type="AlphaFoldDB" id="A0A967EZU9"/>